<evidence type="ECO:0000313" key="1">
    <source>
        <dbReference type="EMBL" id="KAL2798843.1"/>
    </source>
</evidence>
<organism evidence="1 2">
    <name type="scientific">Aspergillus keveii</name>
    <dbReference type="NCBI Taxonomy" id="714993"/>
    <lineage>
        <taxon>Eukaryota</taxon>
        <taxon>Fungi</taxon>
        <taxon>Dikarya</taxon>
        <taxon>Ascomycota</taxon>
        <taxon>Pezizomycotina</taxon>
        <taxon>Eurotiomycetes</taxon>
        <taxon>Eurotiomycetidae</taxon>
        <taxon>Eurotiales</taxon>
        <taxon>Aspergillaceae</taxon>
        <taxon>Aspergillus</taxon>
        <taxon>Aspergillus subgen. Nidulantes</taxon>
    </lineage>
</organism>
<comment type="caution">
    <text evidence="1">The sequence shown here is derived from an EMBL/GenBank/DDBJ whole genome shotgun (WGS) entry which is preliminary data.</text>
</comment>
<gene>
    <name evidence="1" type="ORF">BJX66DRAFT_25834</name>
</gene>
<protein>
    <submittedName>
        <fullName evidence="1">Uncharacterized protein</fullName>
    </submittedName>
</protein>
<evidence type="ECO:0000313" key="2">
    <source>
        <dbReference type="Proteomes" id="UP001610563"/>
    </source>
</evidence>
<reference evidence="1 2" key="1">
    <citation type="submission" date="2024-07" db="EMBL/GenBank/DDBJ databases">
        <title>Section-level genome sequencing and comparative genomics of Aspergillus sections Usti and Cavernicolus.</title>
        <authorList>
            <consortium name="Lawrence Berkeley National Laboratory"/>
            <person name="Nybo J.L."/>
            <person name="Vesth T.C."/>
            <person name="Theobald S."/>
            <person name="Frisvad J.C."/>
            <person name="Larsen T.O."/>
            <person name="Kjaerboelling I."/>
            <person name="Rothschild-Mancinelli K."/>
            <person name="Lyhne E.K."/>
            <person name="Kogle M.E."/>
            <person name="Barry K."/>
            <person name="Clum A."/>
            <person name="Na H."/>
            <person name="Ledsgaard L."/>
            <person name="Lin J."/>
            <person name="Lipzen A."/>
            <person name="Kuo A."/>
            <person name="Riley R."/>
            <person name="Mondo S."/>
            <person name="Labutti K."/>
            <person name="Haridas S."/>
            <person name="Pangalinan J."/>
            <person name="Salamov A.A."/>
            <person name="Simmons B.A."/>
            <person name="Magnuson J.K."/>
            <person name="Chen J."/>
            <person name="Drula E."/>
            <person name="Henrissat B."/>
            <person name="Wiebenga A."/>
            <person name="Lubbers R.J."/>
            <person name="Gomes A.C."/>
            <person name="Makela M.R."/>
            <person name="Stajich J."/>
            <person name="Grigoriev I.V."/>
            <person name="Mortensen U.H."/>
            <person name="De Vries R.P."/>
            <person name="Baker S.E."/>
            <person name="Andersen M.R."/>
        </authorList>
    </citation>
    <scope>NUCLEOTIDE SEQUENCE [LARGE SCALE GENOMIC DNA]</scope>
    <source>
        <strain evidence="1 2">CBS 209.92</strain>
    </source>
</reference>
<sequence>MRHRTFRIPARLLRVSRALSHNSHQPLASLLALGPQEPRNLKRLEKSLASRRLILSSRESWLESSLVLSLRSFFSPVDLVPRMDAILTCSQKKTNRWEKKKFCDWDLNGRAQLAGRNRDGYSVLSTSAVKSSRQIYCTYYLVPLLRSRDSWAYHAMGAGFAQTLTQQTPSKRGME</sequence>
<dbReference type="Proteomes" id="UP001610563">
    <property type="component" value="Unassembled WGS sequence"/>
</dbReference>
<accession>A0ABR4GIH8</accession>
<name>A0ABR4GIH8_9EURO</name>
<keyword evidence="2" id="KW-1185">Reference proteome</keyword>
<dbReference type="EMBL" id="JBFTWV010000011">
    <property type="protein sequence ID" value="KAL2798843.1"/>
    <property type="molecule type" value="Genomic_DNA"/>
</dbReference>
<proteinExistence type="predicted"/>